<evidence type="ECO:0000313" key="3">
    <source>
        <dbReference type="Proteomes" id="UP000783934"/>
    </source>
</evidence>
<sequence>MKITPKPTPWFAVTGLSLVLLSGCSALDEFTGKQESVDYKSTVSGDPLSIPPDLTQANRDARFQAPARGAMSYSEYAESQAESNTVTQNSRVLPSADGIQVKRDGELRWLTVDQPAEVIYPRVIEFWNEQGFTIQSDDPRAGLIATDWAENRSKIPDSWIRSLLGSVIDQVFDSGERERFRTRLERVDGKTEVYISHQHMYETPTTDGAAFKWVHGKEDQGLNAVMLARLMVFLGTDLEQAQAQVKAAEADTAEPLVQVQDTSNNRQLTLNEGFDRAWRRVGVAIDSAGFSVEDRDRSAGEYYIRYLDADSGEKIEQPNIIGRLFRARNTAEAQRLRIRVQAQGAASTVVQVVDEQGQVSNTATAGRIINVLSSHMAP</sequence>
<name>A0ABX0WQM7_9BURK</name>
<evidence type="ECO:0000256" key="1">
    <source>
        <dbReference type="SAM" id="SignalP"/>
    </source>
</evidence>
<gene>
    <name evidence="2" type="ORF">GGR41_000866</name>
</gene>
<keyword evidence="1" id="KW-0732">Signal</keyword>
<dbReference type="InterPro" id="IPR042268">
    <property type="entry name" value="BamC_C"/>
</dbReference>
<dbReference type="Pfam" id="PF06804">
    <property type="entry name" value="Lipoprotein_18"/>
    <property type="match status" value="1"/>
</dbReference>
<accession>A0ABX0WQM7</accession>
<proteinExistence type="predicted"/>
<comment type="caution">
    <text evidence="2">The sequence shown here is derived from an EMBL/GenBank/DDBJ whole genome shotgun (WGS) entry which is preliminary data.</text>
</comment>
<dbReference type="InterPro" id="IPR010653">
    <property type="entry name" value="NlpB/DapX"/>
</dbReference>
<evidence type="ECO:0000313" key="2">
    <source>
        <dbReference type="EMBL" id="NJB64637.1"/>
    </source>
</evidence>
<protein>
    <submittedName>
        <fullName evidence="2">Outer membrane protein assembly factor BamC</fullName>
    </submittedName>
</protein>
<feature type="chain" id="PRO_5046678561" evidence="1">
    <location>
        <begin position="27"/>
        <end position="378"/>
    </location>
</feature>
<dbReference type="PROSITE" id="PS51257">
    <property type="entry name" value="PROKAR_LIPOPROTEIN"/>
    <property type="match status" value="1"/>
</dbReference>
<dbReference type="RefSeq" id="WP_167660823.1">
    <property type="nucleotide sequence ID" value="NZ_BMCQ01000001.1"/>
</dbReference>
<reference evidence="2 3" key="1">
    <citation type="submission" date="2020-03" db="EMBL/GenBank/DDBJ databases">
        <title>Genomic Encyclopedia of Type Strains, Phase IV (KMG-IV): sequencing the most valuable type-strain genomes for metagenomic binning, comparative biology and taxonomic classification.</title>
        <authorList>
            <person name="Goeker M."/>
        </authorList>
    </citation>
    <scope>NUCLEOTIDE SEQUENCE [LARGE SCALE GENOMIC DNA]</scope>
    <source>
        <strain evidence="2 3">DSM 26613</strain>
    </source>
</reference>
<feature type="signal peptide" evidence="1">
    <location>
        <begin position="1"/>
        <end position="26"/>
    </location>
</feature>
<organism evidence="2 3">
    <name type="scientific">Paenalcaligenes hominis</name>
    <dbReference type="NCBI Taxonomy" id="643674"/>
    <lineage>
        <taxon>Bacteria</taxon>
        <taxon>Pseudomonadati</taxon>
        <taxon>Pseudomonadota</taxon>
        <taxon>Betaproteobacteria</taxon>
        <taxon>Burkholderiales</taxon>
        <taxon>Alcaligenaceae</taxon>
        <taxon>Paenalcaligenes</taxon>
    </lineage>
</organism>
<keyword evidence="3" id="KW-1185">Reference proteome</keyword>
<dbReference type="Gene3D" id="3.30.310.170">
    <property type="entry name" value="Outer membrane protein assembly factor BamC"/>
    <property type="match status" value="1"/>
</dbReference>
<dbReference type="Proteomes" id="UP000783934">
    <property type="component" value="Unassembled WGS sequence"/>
</dbReference>
<dbReference type="EMBL" id="JAATIZ010000002">
    <property type="protein sequence ID" value="NJB64637.1"/>
    <property type="molecule type" value="Genomic_DNA"/>
</dbReference>